<comment type="similarity">
    <text evidence="1 4">Belongs to the UDP-glycosyltransferase family.</text>
</comment>
<dbReference type="AlphaFoldDB" id="A0A182IXE9"/>
<comment type="subcellular location">
    <subcellularLocation>
        <location evidence="5">Membrane</location>
        <topology evidence="5">Single-pass membrane protein</topology>
    </subcellularLocation>
</comment>
<evidence type="ECO:0000256" key="5">
    <source>
        <dbReference type="RuleBase" id="RU362059"/>
    </source>
</evidence>
<dbReference type="GO" id="GO:0016020">
    <property type="term" value="C:membrane"/>
    <property type="evidence" value="ECO:0007669"/>
    <property type="project" value="UniProtKB-SubCell"/>
</dbReference>
<evidence type="ECO:0000256" key="4">
    <source>
        <dbReference type="RuleBase" id="RU003718"/>
    </source>
</evidence>
<dbReference type="FunFam" id="3.40.50.2000:FF:000050">
    <property type="entry name" value="UDP-glucuronosyltransferase"/>
    <property type="match status" value="1"/>
</dbReference>
<evidence type="ECO:0000256" key="3">
    <source>
        <dbReference type="ARBA" id="ARBA00022679"/>
    </source>
</evidence>
<reference evidence="6" key="1">
    <citation type="submission" date="2022-08" db="UniProtKB">
        <authorList>
            <consortium name="EnsemblMetazoa"/>
        </authorList>
    </citation>
    <scope>IDENTIFICATION</scope>
    <source>
        <strain evidence="6">EBRO</strain>
    </source>
</reference>
<evidence type="ECO:0000256" key="2">
    <source>
        <dbReference type="ARBA" id="ARBA00022676"/>
    </source>
</evidence>
<dbReference type="PANTHER" id="PTHR48043:SF60">
    <property type="entry name" value="UDP-GLUCURONOSYLTRANSFERASE"/>
    <property type="match status" value="1"/>
</dbReference>
<dbReference type="InterPro" id="IPR035595">
    <property type="entry name" value="UDP_glycos_trans_CS"/>
</dbReference>
<dbReference type="CDD" id="cd03784">
    <property type="entry name" value="GT1_Gtf-like"/>
    <property type="match status" value="1"/>
</dbReference>
<proteinExistence type="inferred from homology"/>
<dbReference type="Gene3D" id="3.40.50.2000">
    <property type="entry name" value="Glycogen Phosphorylase B"/>
    <property type="match status" value="1"/>
</dbReference>
<dbReference type="STRING" id="41427.A0A182IXE9"/>
<name>A0A182IXE9_ANOAO</name>
<dbReference type="GO" id="GO:0015020">
    <property type="term" value="F:glucuronosyltransferase activity"/>
    <property type="evidence" value="ECO:0007669"/>
    <property type="project" value="UniProtKB-EC"/>
</dbReference>
<dbReference type="VEuPathDB" id="VectorBase:AATE007342"/>
<dbReference type="Pfam" id="PF00201">
    <property type="entry name" value="UDPGT"/>
    <property type="match status" value="1"/>
</dbReference>
<organism evidence="6">
    <name type="scientific">Anopheles atroparvus</name>
    <name type="common">European mosquito</name>
    <dbReference type="NCBI Taxonomy" id="41427"/>
    <lineage>
        <taxon>Eukaryota</taxon>
        <taxon>Metazoa</taxon>
        <taxon>Ecdysozoa</taxon>
        <taxon>Arthropoda</taxon>
        <taxon>Hexapoda</taxon>
        <taxon>Insecta</taxon>
        <taxon>Pterygota</taxon>
        <taxon>Neoptera</taxon>
        <taxon>Endopterygota</taxon>
        <taxon>Diptera</taxon>
        <taxon>Nematocera</taxon>
        <taxon>Culicoidea</taxon>
        <taxon>Culicidae</taxon>
        <taxon>Anophelinae</taxon>
        <taxon>Anopheles</taxon>
    </lineage>
</organism>
<keyword evidence="3 4" id="KW-0808">Transferase</keyword>
<dbReference type="EC" id="2.4.1.17" evidence="5"/>
<comment type="catalytic activity">
    <reaction evidence="5">
        <text>glucuronate acceptor + UDP-alpha-D-glucuronate = acceptor beta-D-glucuronoside + UDP + H(+)</text>
        <dbReference type="Rhea" id="RHEA:21032"/>
        <dbReference type="ChEBI" id="CHEBI:15378"/>
        <dbReference type="ChEBI" id="CHEBI:58052"/>
        <dbReference type="ChEBI" id="CHEBI:58223"/>
        <dbReference type="ChEBI" id="CHEBI:132367"/>
        <dbReference type="ChEBI" id="CHEBI:132368"/>
        <dbReference type="EC" id="2.4.1.17"/>
    </reaction>
</comment>
<keyword evidence="2 4" id="KW-0328">Glycosyltransferase</keyword>
<dbReference type="PROSITE" id="PS00375">
    <property type="entry name" value="UDPGT"/>
    <property type="match status" value="1"/>
</dbReference>
<accession>A0A182IXE9</accession>
<dbReference type="SUPFAM" id="SSF53756">
    <property type="entry name" value="UDP-Glycosyltransferase/glycogen phosphorylase"/>
    <property type="match status" value="1"/>
</dbReference>
<dbReference type="PANTHER" id="PTHR48043">
    <property type="entry name" value="EG:EG0003.4 PROTEIN-RELATED"/>
    <property type="match status" value="1"/>
</dbReference>
<dbReference type="InterPro" id="IPR002213">
    <property type="entry name" value="UDP_glucos_trans"/>
</dbReference>
<dbReference type="EnsemblMetazoa" id="AATE007342-RA">
    <property type="protein sequence ID" value="AATE007342-PA.1"/>
    <property type="gene ID" value="AATE007342"/>
</dbReference>
<evidence type="ECO:0000313" key="6">
    <source>
        <dbReference type="EnsemblMetazoa" id="AATE007342-PA.1"/>
    </source>
</evidence>
<evidence type="ECO:0000256" key="1">
    <source>
        <dbReference type="ARBA" id="ARBA00009995"/>
    </source>
</evidence>
<protein>
    <recommendedName>
        <fullName evidence="5">UDP-glucuronosyltransferase</fullName>
        <ecNumber evidence="5">2.4.1.17</ecNumber>
    </recommendedName>
</protein>
<dbReference type="InterPro" id="IPR050271">
    <property type="entry name" value="UDP-glycosyltransferase"/>
</dbReference>
<sequence length="261" mass="29575">MEATILASAVMPIEKRNTILKVFGKLRQRVVWKFEDDTKMTDIPANVMIRKWAPQNDILAHNNTILFISHGGQFGTFEAMHHGVPTLFLPFFGDQNRNADRAIRMGFARKMLFVNITEQSFGDNIAAMVDGSSQFFRRAKEISRLFTDRIVEPMEESIFWMEYVARHGGAAHLKSKAVELNWFQYYMLDSCVSSFAFGMGIIRPVRVETLTFSPSSVKRHSIGVPCRSDGSTSCTWFVTSSGLSDLIMMPGYSFSSATLRR</sequence>